<keyword evidence="3" id="KW-1003">Cell membrane</keyword>
<feature type="transmembrane region" description="Helical" evidence="7">
    <location>
        <begin position="167"/>
        <end position="185"/>
    </location>
</feature>
<feature type="domain" description="Type II secretion system protein GspF" evidence="8">
    <location>
        <begin position="13"/>
        <end position="139"/>
    </location>
</feature>
<dbReference type="Gene3D" id="1.20.81.30">
    <property type="entry name" value="Type II secretion system (T2SS), domain F"/>
    <property type="match status" value="1"/>
</dbReference>
<evidence type="ECO:0000256" key="1">
    <source>
        <dbReference type="ARBA" id="ARBA00004651"/>
    </source>
</evidence>
<dbReference type="InterPro" id="IPR018076">
    <property type="entry name" value="T2SS_GspF_dom"/>
</dbReference>
<organism evidence="9 10">
    <name type="scientific">Rubripirellula amarantea</name>
    <dbReference type="NCBI Taxonomy" id="2527999"/>
    <lineage>
        <taxon>Bacteria</taxon>
        <taxon>Pseudomonadati</taxon>
        <taxon>Planctomycetota</taxon>
        <taxon>Planctomycetia</taxon>
        <taxon>Pirellulales</taxon>
        <taxon>Pirellulaceae</taxon>
        <taxon>Rubripirellula</taxon>
    </lineage>
</organism>
<dbReference type="InterPro" id="IPR042094">
    <property type="entry name" value="T2SS_GspF_sf"/>
</dbReference>
<proteinExistence type="inferred from homology"/>
<name>A0A5C5WK88_9BACT</name>
<reference evidence="9 10" key="1">
    <citation type="submission" date="2019-02" db="EMBL/GenBank/DDBJ databases">
        <title>Deep-cultivation of Planctomycetes and their phenomic and genomic characterization uncovers novel biology.</title>
        <authorList>
            <person name="Wiegand S."/>
            <person name="Jogler M."/>
            <person name="Boedeker C."/>
            <person name="Pinto D."/>
            <person name="Vollmers J."/>
            <person name="Rivas-Marin E."/>
            <person name="Kohn T."/>
            <person name="Peeters S.H."/>
            <person name="Heuer A."/>
            <person name="Rast P."/>
            <person name="Oberbeckmann S."/>
            <person name="Bunk B."/>
            <person name="Jeske O."/>
            <person name="Meyerdierks A."/>
            <person name="Storesund J.E."/>
            <person name="Kallscheuer N."/>
            <person name="Luecker S."/>
            <person name="Lage O.M."/>
            <person name="Pohl T."/>
            <person name="Merkel B.J."/>
            <person name="Hornburger P."/>
            <person name="Mueller R.-W."/>
            <person name="Bruemmer F."/>
            <person name="Labrenz M."/>
            <person name="Spormann A.M."/>
            <person name="Op Den Camp H."/>
            <person name="Overmann J."/>
            <person name="Amann R."/>
            <person name="Jetten M.S.M."/>
            <person name="Mascher T."/>
            <person name="Medema M.H."/>
            <person name="Devos D.P."/>
            <person name="Kaster A.-K."/>
            <person name="Ovreas L."/>
            <person name="Rohde M."/>
            <person name="Galperin M.Y."/>
            <person name="Jogler C."/>
        </authorList>
    </citation>
    <scope>NUCLEOTIDE SEQUENCE [LARGE SCALE GENOMIC DNA]</scope>
    <source>
        <strain evidence="9 10">Pla22</strain>
    </source>
</reference>
<evidence type="ECO:0000259" key="8">
    <source>
        <dbReference type="Pfam" id="PF00482"/>
    </source>
</evidence>
<evidence type="ECO:0000256" key="6">
    <source>
        <dbReference type="ARBA" id="ARBA00023136"/>
    </source>
</evidence>
<evidence type="ECO:0000313" key="10">
    <source>
        <dbReference type="Proteomes" id="UP000316598"/>
    </source>
</evidence>
<feature type="transmembrane region" description="Helical" evidence="7">
    <location>
        <begin position="118"/>
        <end position="142"/>
    </location>
</feature>
<dbReference type="EMBL" id="SJPI01000002">
    <property type="protein sequence ID" value="TWT51196.1"/>
    <property type="molecule type" value="Genomic_DNA"/>
</dbReference>
<accession>A0A5C5WK88</accession>
<keyword evidence="4 7" id="KW-0812">Transmembrane</keyword>
<keyword evidence="5 7" id="KW-1133">Transmembrane helix</keyword>
<dbReference type="PANTHER" id="PTHR30012">
    <property type="entry name" value="GENERAL SECRETION PATHWAY PROTEIN"/>
    <property type="match status" value="1"/>
</dbReference>
<evidence type="ECO:0000256" key="7">
    <source>
        <dbReference type="SAM" id="Phobius"/>
    </source>
</evidence>
<dbReference type="AlphaFoldDB" id="A0A5C5WK88"/>
<dbReference type="RefSeq" id="WP_146516289.1">
    <property type="nucleotide sequence ID" value="NZ_SJPI01000002.1"/>
</dbReference>
<evidence type="ECO:0000256" key="4">
    <source>
        <dbReference type="ARBA" id="ARBA00022692"/>
    </source>
</evidence>
<protein>
    <submittedName>
        <fullName evidence="9">Bacterial type II secretion system protein F domain protein</fullName>
    </submittedName>
</protein>
<dbReference type="InterPro" id="IPR003004">
    <property type="entry name" value="GspF/PilC"/>
</dbReference>
<gene>
    <name evidence="9" type="ORF">Pla22_39730</name>
</gene>
<dbReference type="GO" id="GO:0005886">
    <property type="term" value="C:plasma membrane"/>
    <property type="evidence" value="ECO:0007669"/>
    <property type="project" value="UniProtKB-SubCell"/>
</dbReference>
<evidence type="ECO:0000256" key="2">
    <source>
        <dbReference type="ARBA" id="ARBA00005745"/>
    </source>
</evidence>
<feature type="transmembrane region" description="Helical" evidence="7">
    <location>
        <begin position="291"/>
        <end position="313"/>
    </location>
</feature>
<comment type="caution">
    <text evidence="9">The sequence shown here is derived from an EMBL/GenBank/DDBJ whole genome shotgun (WGS) entry which is preliminary data.</text>
</comment>
<keyword evidence="10" id="KW-1185">Reference proteome</keyword>
<evidence type="ECO:0000256" key="5">
    <source>
        <dbReference type="ARBA" id="ARBA00022989"/>
    </source>
</evidence>
<evidence type="ECO:0000256" key="3">
    <source>
        <dbReference type="ARBA" id="ARBA00022475"/>
    </source>
</evidence>
<dbReference type="PANTHER" id="PTHR30012:SF0">
    <property type="entry name" value="TYPE II SECRETION SYSTEM PROTEIN F-RELATED"/>
    <property type="match status" value="1"/>
</dbReference>
<keyword evidence="6 7" id="KW-0472">Membrane</keyword>
<dbReference type="OrthoDB" id="273115at2"/>
<comment type="subcellular location">
    <subcellularLocation>
        <location evidence="1">Cell membrane</location>
        <topology evidence="1">Multi-pass membrane protein</topology>
    </subcellularLocation>
</comment>
<comment type="similarity">
    <text evidence="2">Belongs to the GSP F family.</text>
</comment>
<sequence>MVRLNDQQFANLLDELAYAAAHDLPLPETLDRLRDQRLGKVAKAAEAISERLKQGVALDDAIAIVDSPMTGSVQTALSVCRRTRDATHSVSHALDHRLLSRLSDHLRRRSHLSQLTRLAWAYPVILLLAAYAVLVGVIAPLVRNSLDANEIWAPWLNRMADFFHHNAWWPPIILVVVVFALAKLLRRRVFVSQPSRTSLFCASLADQLEVGVPESEAIIAAAKLSNQQEIIKGDAPKLSDAPTATLIRQATGIGTDIGPVEHTEGIVTGLRILSLQYDDKSHARQRWSTTIIPQIVTLVLGAGFILAYAYSVLRPIYLEVEQW</sequence>
<dbReference type="Proteomes" id="UP000316598">
    <property type="component" value="Unassembled WGS sequence"/>
</dbReference>
<dbReference type="Pfam" id="PF00482">
    <property type="entry name" value="T2SSF"/>
    <property type="match status" value="1"/>
</dbReference>
<evidence type="ECO:0000313" key="9">
    <source>
        <dbReference type="EMBL" id="TWT51196.1"/>
    </source>
</evidence>